<organism evidence="7 9">
    <name type="scientific">Mangrovimonas cancribranchiae</name>
    <dbReference type="NCBI Taxonomy" id="3080055"/>
    <lineage>
        <taxon>Bacteria</taxon>
        <taxon>Pseudomonadati</taxon>
        <taxon>Bacteroidota</taxon>
        <taxon>Flavobacteriia</taxon>
        <taxon>Flavobacteriales</taxon>
        <taxon>Flavobacteriaceae</taxon>
        <taxon>Mangrovimonas</taxon>
    </lineage>
</organism>
<proteinExistence type="predicted"/>
<evidence type="ECO:0000256" key="3">
    <source>
        <dbReference type="ARBA" id="ARBA00022989"/>
    </source>
</evidence>
<protein>
    <submittedName>
        <fullName evidence="7">O-antigen ligase family protein</fullName>
    </submittedName>
</protein>
<dbReference type="GO" id="GO:0016874">
    <property type="term" value="F:ligase activity"/>
    <property type="evidence" value="ECO:0007669"/>
    <property type="project" value="UniProtKB-KW"/>
</dbReference>
<feature type="transmembrane region" description="Helical" evidence="5">
    <location>
        <begin position="219"/>
        <end position="239"/>
    </location>
</feature>
<dbReference type="InterPro" id="IPR051533">
    <property type="entry name" value="WaaL-like"/>
</dbReference>
<sequence length="408" mass="47473">MINITKSWDSGFFGVSLLLLVSIPFGYFFSSLTFVIWAIYSFVWIIKEKKFKLNKLALPLLFFSVLFFISLLWSQDLSSTLHGIGRQLPLFVFALVGVFLPEISEQKFRLMLKKYAVLLCVLGVILFLMAILKYQKYQYRNFLFYHDLVSPLNLNAIYVSYIISSFFLFKLNTLRKGIKDLTIVSFLFIFLVFLSSKTILFTTILTSLGIIFFRIKSKFLKALSFLVVVLLTLSALVFVKPLQNRFTSEFDTSYIEIFKNESFKKGRVYTGLEARLLQIRVFKEIVNKPFEYVFGVGLDASEKEIEVIHKRLNTPEVFQSYNFHNQYIQVLTELGLIGFILFALVLIILVKKSAYFNFVFPFTVITIALFFTESVLWRQRGIMFFGLMYILIMSINNCNEGKQQISKI</sequence>
<feature type="transmembrane region" description="Helical" evidence="5">
    <location>
        <begin position="152"/>
        <end position="169"/>
    </location>
</feature>
<dbReference type="RefSeq" id="WP_338732252.1">
    <property type="nucleotide sequence ID" value="NZ_CP136924.1"/>
</dbReference>
<evidence type="ECO:0000313" key="9">
    <source>
        <dbReference type="Proteomes" id="UP001368318"/>
    </source>
</evidence>
<dbReference type="EMBL" id="CP136925">
    <property type="protein sequence ID" value="WXA13087.1"/>
    <property type="molecule type" value="Genomic_DNA"/>
</dbReference>
<keyword evidence="7" id="KW-0436">Ligase</keyword>
<feature type="transmembrane region" description="Helical" evidence="5">
    <location>
        <begin position="330"/>
        <end position="349"/>
    </location>
</feature>
<gene>
    <name evidence="8" type="ORF">R3L15_13285</name>
    <name evidence="7" type="ORF">R3L16_08305</name>
</gene>
<feature type="transmembrane region" description="Helical" evidence="5">
    <location>
        <begin position="56"/>
        <end position="74"/>
    </location>
</feature>
<keyword evidence="3 5" id="KW-1133">Transmembrane helix</keyword>
<keyword evidence="4 5" id="KW-0472">Membrane</keyword>
<accession>A0AAU6NVS5</accession>
<reference evidence="7 9" key="1">
    <citation type="submission" date="2023-10" db="EMBL/GenBank/DDBJ databases">
        <title>Culture-based analysis of two novel bacteria associated with mangrove crab gills.</title>
        <authorList>
            <person name="Yang X."/>
            <person name="Garuglieri E."/>
            <person name="Van Goethem M.W."/>
            <person name="Fusi M."/>
            <person name="Marasco R."/>
            <person name="Daffonchio D.G."/>
        </authorList>
    </citation>
    <scope>NUCLEOTIDE SEQUENCE [LARGE SCALE GENOMIC DNA]</scope>
    <source>
        <strain evidence="8">UG2-1</strain>
        <strain evidence="7">UG2-2</strain>
        <strain evidence="9">UG2_2</strain>
    </source>
</reference>
<dbReference type="PANTHER" id="PTHR37422:SF13">
    <property type="entry name" value="LIPOPOLYSACCHARIDE BIOSYNTHESIS PROTEIN PA4999-RELATED"/>
    <property type="match status" value="1"/>
</dbReference>
<dbReference type="GO" id="GO:0016020">
    <property type="term" value="C:membrane"/>
    <property type="evidence" value="ECO:0007669"/>
    <property type="project" value="UniProtKB-SubCell"/>
</dbReference>
<dbReference type="KEGG" id="mcaa:R3L15_13285"/>
<dbReference type="EMBL" id="CP136924">
    <property type="protein sequence ID" value="WXA01753.1"/>
    <property type="molecule type" value="Genomic_DNA"/>
</dbReference>
<evidence type="ECO:0000256" key="2">
    <source>
        <dbReference type="ARBA" id="ARBA00022692"/>
    </source>
</evidence>
<dbReference type="Proteomes" id="UP001368318">
    <property type="component" value="Chromosome"/>
</dbReference>
<feature type="transmembrane region" description="Helical" evidence="5">
    <location>
        <begin position="12"/>
        <end position="44"/>
    </location>
</feature>
<feature type="transmembrane region" description="Helical" evidence="5">
    <location>
        <begin position="181"/>
        <end position="213"/>
    </location>
</feature>
<dbReference type="AlphaFoldDB" id="A0AAU6NVS5"/>
<evidence type="ECO:0000259" key="6">
    <source>
        <dbReference type="Pfam" id="PF04932"/>
    </source>
</evidence>
<name>A0AAU6NVS5_9FLAO</name>
<dbReference type="InterPro" id="IPR007016">
    <property type="entry name" value="O-antigen_ligase-rel_domated"/>
</dbReference>
<feature type="transmembrane region" description="Helical" evidence="5">
    <location>
        <begin position="355"/>
        <end position="377"/>
    </location>
</feature>
<keyword evidence="2 5" id="KW-0812">Transmembrane</keyword>
<dbReference type="Pfam" id="PF04932">
    <property type="entry name" value="Wzy_C"/>
    <property type="match status" value="1"/>
</dbReference>
<feature type="domain" description="O-antigen ligase-related" evidence="6">
    <location>
        <begin position="185"/>
        <end position="343"/>
    </location>
</feature>
<evidence type="ECO:0000256" key="4">
    <source>
        <dbReference type="ARBA" id="ARBA00023136"/>
    </source>
</evidence>
<feature type="transmembrane region" description="Helical" evidence="5">
    <location>
        <begin position="115"/>
        <end position="132"/>
    </location>
</feature>
<comment type="subcellular location">
    <subcellularLocation>
        <location evidence="1">Membrane</location>
        <topology evidence="1">Multi-pass membrane protein</topology>
    </subcellularLocation>
</comment>
<keyword evidence="9" id="KW-1185">Reference proteome</keyword>
<evidence type="ECO:0000313" key="7">
    <source>
        <dbReference type="EMBL" id="WXA01753.1"/>
    </source>
</evidence>
<evidence type="ECO:0000313" key="8">
    <source>
        <dbReference type="EMBL" id="WXA13087.1"/>
    </source>
</evidence>
<evidence type="ECO:0000256" key="1">
    <source>
        <dbReference type="ARBA" id="ARBA00004141"/>
    </source>
</evidence>
<evidence type="ECO:0000256" key="5">
    <source>
        <dbReference type="SAM" id="Phobius"/>
    </source>
</evidence>
<dbReference type="PANTHER" id="PTHR37422">
    <property type="entry name" value="TEICHURONIC ACID BIOSYNTHESIS PROTEIN TUAE"/>
    <property type="match status" value="1"/>
</dbReference>
<feature type="transmembrane region" description="Helical" evidence="5">
    <location>
        <begin position="86"/>
        <end position="103"/>
    </location>
</feature>